<dbReference type="SUPFAM" id="SSF103473">
    <property type="entry name" value="MFS general substrate transporter"/>
    <property type="match status" value="1"/>
</dbReference>
<evidence type="ECO:0000313" key="2">
    <source>
        <dbReference type="EMBL" id="QQR92481.1"/>
    </source>
</evidence>
<dbReference type="Proteomes" id="UP000596004">
    <property type="component" value="Chromosome"/>
</dbReference>
<dbReference type="Pfam" id="PF07690">
    <property type="entry name" value="MFS_1"/>
    <property type="match status" value="1"/>
</dbReference>
<keyword evidence="1" id="KW-1133">Transmembrane helix</keyword>
<feature type="transmembrane region" description="Helical" evidence="1">
    <location>
        <begin position="71"/>
        <end position="90"/>
    </location>
</feature>
<dbReference type="Gene3D" id="1.20.1250.20">
    <property type="entry name" value="MFS general substrate transporter like domains"/>
    <property type="match status" value="1"/>
</dbReference>
<organism evidence="2">
    <name type="scientific">Candidatus Iainarchaeum sp</name>
    <dbReference type="NCBI Taxonomy" id="3101447"/>
    <lineage>
        <taxon>Archaea</taxon>
        <taxon>Candidatus Iainarchaeota</taxon>
        <taxon>Candidatus Iainarchaeia</taxon>
        <taxon>Candidatus Iainarchaeales</taxon>
        <taxon>Candidatus Iainarchaeaceae</taxon>
        <taxon>Candidatus Iainarchaeum</taxon>
    </lineage>
</organism>
<dbReference type="PANTHER" id="PTHR23530:SF1">
    <property type="entry name" value="PERMEASE, MAJOR FACILITATOR SUPERFAMILY-RELATED"/>
    <property type="match status" value="1"/>
</dbReference>
<protein>
    <submittedName>
        <fullName evidence="2">MFS transporter</fullName>
    </submittedName>
</protein>
<dbReference type="EMBL" id="CP064981">
    <property type="protein sequence ID" value="QQR92481.1"/>
    <property type="molecule type" value="Genomic_DNA"/>
</dbReference>
<feature type="transmembrane region" description="Helical" evidence="1">
    <location>
        <begin position="96"/>
        <end position="117"/>
    </location>
</feature>
<sequence>MKGKLEANLWKILLYNISQRRQFVPIMAIFFLSLPDTTAQQIGIYSGAGALVAFLFEIPTGYFSDSFGHKATLIISKLCMIVASLALIFARALPEFILASAFISLGFAFQSGTSSAITHDTLHSLKREKEYGKISSQISANASFVSMLFIIALPFLTPIDIRLPFWIVLGLDIIGLLVVLTITTPPSEKHHQQHAHQSIFQLVKQFNNPRLLAFSLFTGAIAGFFLAGNAFREAFLQSLGFPIIFIGFVMGLSRLIWFVVGHKTEWLEKFSLEKIMAAEIVIFPLFFILVTWISNPYLAGIFFVIVMGYFWGRGQLLENYFIKNYIKKPRYKATLLSIDSQISSLIQAGAAFGVGFFMQQSYRAGFIAMGVALFVILLFLYPKIFPKKITKKK</sequence>
<keyword evidence="1" id="KW-0472">Membrane</keyword>
<dbReference type="InterPro" id="IPR053160">
    <property type="entry name" value="MFS_DHA3_Transporter"/>
</dbReference>
<keyword evidence="1" id="KW-0812">Transmembrane</keyword>
<proteinExistence type="predicted"/>
<feature type="transmembrane region" description="Helical" evidence="1">
    <location>
        <begin position="211"/>
        <end position="227"/>
    </location>
</feature>
<accession>A0A7T9I1W8</accession>
<evidence type="ECO:0000256" key="1">
    <source>
        <dbReference type="SAM" id="Phobius"/>
    </source>
</evidence>
<dbReference type="GO" id="GO:0022857">
    <property type="term" value="F:transmembrane transporter activity"/>
    <property type="evidence" value="ECO:0007669"/>
    <property type="project" value="InterPro"/>
</dbReference>
<reference evidence="2" key="1">
    <citation type="submission" date="2020-11" db="EMBL/GenBank/DDBJ databases">
        <title>Connecting structure to function with the recovery of over 1000 high-quality activated sludge metagenome-assembled genomes encoding full-length rRNA genes using long-read sequencing.</title>
        <authorList>
            <person name="Singleton C.M."/>
            <person name="Petriglieri F."/>
            <person name="Kristensen J.M."/>
            <person name="Kirkegaard R.H."/>
            <person name="Michaelsen T.Y."/>
            <person name="Andersen M.H."/>
            <person name="Karst S.M."/>
            <person name="Dueholm M.S."/>
            <person name="Nielsen P.H."/>
            <person name="Albertsen M."/>
        </authorList>
    </citation>
    <scope>NUCLEOTIDE SEQUENCE</scope>
    <source>
        <strain evidence="2">Fred_18-Q3-R57-64_BAT3C.431</strain>
    </source>
</reference>
<feature type="transmembrane region" description="Helical" evidence="1">
    <location>
        <begin position="163"/>
        <end position="183"/>
    </location>
</feature>
<dbReference type="PANTHER" id="PTHR23530">
    <property type="entry name" value="TRANSPORT PROTEIN-RELATED"/>
    <property type="match status" value="1"/>
</dbReference>
<feature type="transmembrane region" description="Helical" evidence="1">
    <location>
        <begin position="239"/>
        <end position="260"/>
    </location>
</feature>
<dbReference type="InterPro" id="IPR011701">
    <property type="entry name" value="MFS"/>
</dbReference>
<feature type="transmembrane region" description="Helical" evidence="1">
    <location>
        <begin position="44"/>
        <end position="64"/>
    </location>
</feature>
<gene>
    <name evidence="2" type="ORF">IPJ89_05020</name>
</gene>
<dbReference type="InterPro" id="IPR036259">
    <property type="entry name" value="MFS_trans_sf"/>
</dbReference>
<feature type="transmembrane region" description="Helical" evidence="1">
    <location>
        <begin position="138"/>
        <end position="157"/>
    </location>
</feature>
<feature type="transmembrane region" description="Helical" evidence="1">
    <location>
        <begin position="296"/>
        <end position="312"/>
    </location>
</feature>
<feature type="transmembrane region" description="Helical" evidence="1">
    <location>
        <begin position="333"/>
        <end position="358"/>
    </location>
</feature>
<name>A0A7T9I1W8_9ARCH</name>
<dbReference type="AlphaFoldDB" id="A0A7T9I1W8"/>
<feature type="transmembrane region" description="Helical" evidence="1">
    <location>
        <begin position="364"/>
        <end position="384"/>
    </location>
</feature>